<dbReference type="Proteomes" id="UP000187406">
    <property type="component" value="Unassembled WGS sequence"/>
</dbReference>
<evidence type="ECO:0008006" key="3">
    <source>
        <dbReference type="Google" id="ProtNLM"/>
    </source>
</evidence>
<reference evidence="2" key="1">
    <citation type="submission" date="2016-04" db="EMBL/GenBank/DDBJ databases">
        <title>Cephalotus genome sequencing.</title>
        <authorList>
            <person name="Fukushima K."/>
            <person name="Hasebe M."/>
            <person name="Fang X."/>
        </authorList>
    </citation>
    <scope>NUCLEOTIDE SEQUENCE [LARGE SCALE GENOMIC DNA]</scope>
    <source>
        <strain evidence="2">cv. St1</strain>
    </source>
</reference>
<protein>
    <recommendedName>
        <fullName evidence="3">Exo_endo_phos domain-containing protein</fullName>
    </recommendedName>
</protein>
<dbReference type="Gene3D" id="3.60.10.10">
    <property type="entry name" value="Endonuclease/exonuclease/phosphatase"/>
    <property type="match status" value="1"/>
</dbReference>
<organism evidence="1 2">
    <name type="scientific">Cephalotus follicularis</name>
    <name type="common">Albany pitcher plant</name>
    <dbReference type="NCBI Taxonomy" id="3775"/>
    <lineage>
        <taxon>Eukaryota</taxon>
        <taxon>Viridiplantae</taxon>
        <taxon>Streptophyta</taxon>
        <taxon>Embryophyta</taxon>
        <taxon>Tracheophyta</taxon>
        <taxon>Spermatophyta</taxon>
        <taxon>Magnoliopsida</taxon>
        <taxon>eudicotyledons</taxon>
        <taxon>Gunneridae</taxon>
        <taxon>Pentapetalae</taxon>
        <taxon>rosids</taxon>
        <taxon>fabids</taxon>
        <taxon>Oxalidales</taxon>
        <taxon>Cephalotaceae</taxon>
        <taxon>Cephalotus</taxon>
    </lineage>
</organism>
<comment type="caution">
    <text evidence="1">The sequence shown here is derived from an EMBL/GenBank/DDBJ whole genome shotgun (WGS) entry which is preliminary data.</text>
</comment>
<dbReference type="AlphaFoldDB" id="A0A1Q3DB42"/>
<dbReference type="SUPFAM" id="SSF56219">
    <property type="entry name" value="DNase I-like"/>
    <property type="match status" value="1"/>
</dbReference>
<proteinExistence type="predicted"/>
<accession>A0A1Q3DB42</accession>
<dbReference type="EMBL" id="BDDD01005666">
    <property type="protein sequence ID" value="GAV89671.1"/>
    <property type="molecule type" value="Genomic_DNA"/>
</dbReference>
<keyword evidence="2" id="KW-1185">Reference proteome</keyword>
<dbReference type="InParanoid" id="A0A1Q3DB42"/>
<feature type="non-terminal residue" evidence="1">
    <location>
        <position position="1"/>
    </location>
</feature>
<name>A0A1Q3DB42_CEPFO</name>
<dbReference type="InterPro" id="IPR036691">
    <property type="entry name" value="Endo/exonu/phosph_ase_sf"/>
</dbReference>
<sequence length="195" mass="22383">LCNREARKSLWGEISHCADMFRNEPWVVLGNFNVTRFGTEHASSSIITKAKQDFNKAVLTAELEDLMFTGCVYMWNSRRKGDGAIAKKLDRALGNWQWFKSLGDTYAHFHPPGISDHSPITIQMRARQQYRGRPFKFPNHWSKDDRFQQVVAQEWGKDYSGSPLIVIHKKLKSLKACLKKFCTGHILGLLTLELA</sequence>
<evidence type="ECO:0000313" key="1">
    <source>
        <dbReference type="EMBL" id="GAV89671.1"/>
    </source>
</evidence>
<evidence type="ECO:0000313" key="2">
    <source>
        <dbReference type="Proteomes" id="UP000187406"/>
    </source>
</evidence>
<gene>
    <name evidence="1" type="ORF">CFOL_v3_33085</name>
</gene>
<dbReference type="PANTHER" id="PTHR33710:SF79">
    <property type="entry name" value="OS06G0205337 PROTEIN"/>
    <property type="match status" value="1"/>
</dbReference>
<dbReference type="PANTHER" id="PTHR33710">
    <property type="entry name" value="BNAC02G09200D PROTEIN"/>
    <property type="match status" value="1"/>
</dbReference>